<evidence type="ECO:0000256" key="9">
    <source>
        <dbReference type="ARBA" id="ARBA00023002"/>
    </source>
</evidence>
<dbReference type="GO" id="GO:0015677">
    <property type="term" value="P:copper ion import"/>
    <property type="evidence" value="ECO:0007669"/>
    <property type="project" value="TreeGrafter"/>
</dbReference>
<evidence type="ECO:0000256" key="4">
    <source>
        <dbReference type="ARBA" id="ARBA00022448"/>
    </source>
</evidence>
<feature type="transmembrane region" description="Helical" evidence="15">
    <location>
        <begin position="154"/>
        <end position="175"/>
    </location>
</feature>
<feature type="transmembrane region" description="Helical" evidence="15">
    <location>
        <begin position="196"/>
        <end position="216"/>
    </location>
</feature>
<name>A0A8H3PHQ9_9LECA</name>
<accession>A0A8H3PHQ9</accession>
<feature type="region of interest" description="Disordered" evidence="14">
    <location>
        <begin position="546"/>
        <end position="609"/>
    </location>
</feature>
<dbReference type="Pfam" id="PF01794">
    <property type="entry name" value="Ferric_reduct"/>
    <property type="match status" value="1"/>
</dbReference>
<feature type="domain" description="FAD-binding FR-type" evidence="16">
    <location>
        <begin position="282"/>
        <end position="429"/>
    </location>
</feature>
<dbReference type="Proteomes" id="UP000664534">
    <property type="component" value="Unassembled WGS sequence"/>
</dbReference>
<dbReference type="InterPro" id="IPR017927">
    <property type="entry name" value="FAD-bd_FR_type"/>
</dbReference>
<comment type="catalytic activity">
    <reaction evidence="13">
        <text>2 a Fe(II)-siderophore + NADP(+) + H(+) = 2 a Fe(III)-siderophore + NADPH</text>
        <dbReference type="Rhea" id="RHEA:28795"/>
        <dbReference type="Rhea" id="RHEA-COMP:11342"/>
        <dbReference type="Rhea" id="RHEA-COMP:11344"/>
        <dbReference type="ChEBI" id="CHEBI:15378"/>
        <dbReference type="ChEBI" id="CHEBI:29033"/>
        <dbReference type="ChEBI" id="CHEBI:29034"/>
        <dbReference type="ChEBI" id="CHEBI:57783"/>
        <dbReference type="ChEBI" id="CHEBI:58349"/>
        <dbReference type="EC" id="1.16.1.9"/>
    </reaction>
</comment>
<keyword evidence="11 15" id="KW-0472">Membrane</keyword>
<evidence type="ECO:0000256" key="14">
    <source>
        <dbReference type="SAM" id="MobiDB-lite"/>
    </source>
</evidence>
<dbReference type="InterPro" id="IPR013130">
    <property type="entry name" value="Fe3_Rdtase_TM_dom"/>
</dbReference>
<keyword evidence="10" id="KW-0406">Ion transport</keyword>
<dbReference type="PANTHER" id="PTHR32361">
    <property type="entry name" value="FERRIC/CUPRIC REDUCTASE TRANSMEMBRANE COMPONENT"/>
    <property type="match status" value="1"/>
</dbReference>
<keyword evidence="12" id="KW-0325">Glycoprotein</keyword>
<dbReference type="InterPro" id="IPR017938">
    <property type="entry name" value="Riboflavin_synthase-like_b-brl"/>
</dbReference>
<feature type="transmembrane region" description="Helical" evidence="15">
    <location>
        <begin position="45"/>
        <end position="63"/>
    </location>
</feature>
<feature type="transmembrane region" description="Helical" evidence="15">
    <location>
        <begin position="236"/>
        <end position="253"/>
    </location>
</feature>
<evidence type="ECO:0000256" key="3">
    <source>
        <dbReference type="ARBA" id="ARBA00012668"/>
    </source>
</evidence>
<keyword evidence="5" id="KW-1003">Cell membrane</keyword>
<dbReference type="InterPro" id="IPR051410">
    <property type="entry name" value="Ferric/Cupric_Reductase"/>
</dbReference>
<sequence length="686" mass="75240">MGNDPSSALNASGVDFSNDTQAMDFLGEILDDTELQVSGNAFARYFWYGIVLVIGIAAIFNIIQKRTLRSRIRAAAASINHPARPRNIFTKSVATITAILREISYVQLTPTRRVFWVKVPPFGTISLLLTYLGFVLALEFINNEVPGAQHYEALGIRAAWLAVAQVPLLILLAGKNNLVGLVTGVSYERLNVLHRWVSRVLLLLATLHLGYQNYGWSLYGLVRMEWSTDACPPTGIAAYALLLWLNLSTLAPFRNFSYEFFVIQHLITFFGFIIAVMIHLPSTALYSRVYIYIPIALYIVDRLIRTVRFAYNNIRPGRATLTPFEGGVTKIRVPVKHVKKWRPGAHVFLKIPDLGFIQSHPATIASVPSSHNTDLVFILKGYKGFTNRLLKAANSSNATLLPSTQQDTIASQQMHRALIDGPYGGCHADFAAFDTVLLIAGSTGVTFILPQLLDIAHRASLQRLPIRRLEFVWVVKNSSWTSWISEELSSAFALIRASGIEIEIKIFVTCDDTFTESSDTPRNAGCHCDKSLGPCCCVRNSLPPTDDINPVKETGQDPSSSSYPDEKSTDIAPVTTAIPPPNPPCCSNKKEQETTNNNTTTTTTTTTTSTPAISSFATLISGRPPISELLWNALDRAEGETGVAVCGPLGLNATVRTTVARISDERAVHKGSGAQGVYLHAEGFGW</sequence>
<evidence type="ECO:0000256" key="12">
    <source>
        <dbReference type="ARBA" id="ARBA00023180"/>
    </source>
</evidence>
<keyword evidence="4" id="KW-0813">Transport</keyword>
<feature type="transmembrane region" description="Helical" evidence="15">
    <location>
        <begin position="260"/>
        <end position="279"/>
    </location>
</feature>
<organism evidence="17 18">
    <name type="scientific">Imshaugia aleurites</name>
    <dbReference type="NCBI Taxonomy" id="172621"/>
    <lineage>
        <taxon>Eukaryota</taxon>
        <taxon>Fungi</taxon>
        <taxon>Dikarya</taxon>
        <taxon>Ascomycota</taxon>
        <taxon>Pezizomycotina</taxon>
        <taxon>Lecanoromycetes</taxon>
        <taxon>OSLEUM clade</taxon>
        <taxon>Lecanoromycetidae</taxon>
        <taxon>Lecanorales</taxon>
        <taxon>Lecanorineae</taxon>
        <taxon>Parmeliaceae</taxon>
        <taxon>Imshaugia</taxon>
    </lineage>
</organism>
<reference evidence="17" key="1">
    <citation type="submission" date="2021-03" db="EMBL/GenBank/DDBJ databases">
        <authorList>
            <person name="Tagirdzhanova G."/>
        </authorList>
    </citation>
    <scope>NUCLEOTIDE SEQUENCE</scope>
</reference>
<gene>
    <name evidence="17" type="ORF">IMSHALPRED_002778</name>
</gene>
<dbReference type="Pfam" id="PF08030">
    <property type="entry name" value="NAD_binding_6"/>
    <property type="match status" value="1"/>
</dbReference>
<keyword evidence="18" id="KW-1185">Reference proteome</keyword>
<evidence type="ECO:0000259" key="16">
    <source>
        <dbReference type="PROSITE" id="PS51384"/>
    </source>
</evidence>
<evidence type="ECO:0000256" key="2">
    <source>
        <dbReference type="ARBA" id="ARBA00006278"/>
    </source>
</evidence>
<dbReference type="GO" id="GO:0052851">
    <property type="term" value="F:ferric-chelate reductase (NADPH) activity"/>
    <property type="evidence" value="ECO:0007669"/>
    <property type="project" value="UniProtKB-EC"/>
</dbReference>
<keyword evidence="7" id="KW-0249">Electron transport</keyword>
<dbReference type="InterPro" id="IPR013121">
    <property type="entry name" value="Fe_red_NAD-bd_6"/>
</dbReference>
<dbReference type="PANTHER" id="PTHR32361:SF9">
    <property type="entry name" value="FERRIC REDUCTASE TRANSMEMBRANE COMPONENT 3-RELATED"/>
    <property type="match status" value="1"/>
</dbReference>
<dbReference type="InterPro" id="IPR039261">
    <property type="entry name" value="FNR_nucleotide-bd"/>
</dbReference>
<dbReference type="GO" id="GO:0005886">
    <property type="term" value="C:plasma membrane"/>
    <property type="evidence" value="ECO:0007669"/>
    <property type="project" value="UniProtKB-SubCell"/>
</dbReference>
<dbReference type="SUPFAM" id="SSF52343">
    <property type="entry name" value="Ferredoxin reductase-like, C-terminal NADP-linked domain"/>
    <property type="match status" value="1"/>
</dbReference>
<feature type="transmembrane region" description="Helical" evidence="15">
    <location>
        <begin position="122"/>
        <end position="142"/>
    </location>
</feature>
<evidence type="ECO:0000256" key="8">
    <source>
        <dbReference type="ARBA" id="ARBA00022989"/>
    </source>
</evidence>
<dbReference type="CDD" id="cd06186">
    <property type="entry name" value="NOX_Duox_like_FAD_NADP"/>
    <property type="match status" value="1"/>
</dbReference>
<evidence type="ECO:0000256" key="11">
    <source>
        <dbReference type="ARBA" id="ARBA00023136"/>
    </source>
</evidence>
<evidence type="ECO:0000256" key="7">
    <source>
        <dbReference type="ARBA" id="ARBA00022982"/>
    </source>
</evidence>
<dbReference type="PROSITE" id="PS51384">
    <property type="entry name" value="FAD_FR"/>
    <property type="match status" value="1"/>
</dbReference>
<dbReference type="SFLD" id="SFLDG01168">
    <property type="entry name" value="Ferric_reductase_subgroup_(FRE"/>
    <property type="match status" value="1"/>
</dbReference>
<keyword evidence="6 15" id="KW-0812">Transmembrane</keyword>
<evidence type="ECO:0000256" key="6">
    <source>
        <dbReference type="ARBA" id="ARBA00022692"/>
    </source>
</evidence>
<dbReference type="EC" id="1.16.1.9" evidence="3"/>
<evidence type="ECO:0000256" key="1">
    <source>
        <dbReference type="ARBA" id="ARBA00004651"/>
    </source>
</evidence>
<dbReference type="InterPro" id="IPR013112">
    <property type="entry name" value="FAD-bd_8"/>
</dbReference>
<keyword evidence="8 15" id="KW-1133">Transmembrane helix</keyword>
<evidence type="ECO:0000313" key="18">
    <source>
        <dbReference type="Proteomes" id="UP000664534"/>
    </source>
</evidence>
<comment type="similarity">
    <text evidence="2">Belongs to the ferric reductase (FRE) family.</text>
</comment>
<dbReference type="SUPFAM" id="SSF63380">
    <property type="entry name" value="Riboflavin synthase domain-like"/>
    <property type="match status" value="1"/>
</dbReference>
<comment type="subcellular location">
    <subcellularLocation>
        <location evidence="1">Cell membrane</location>
        <topology evidence="1">Multi-pass membrane protein</topology>
    </subcellularLocation>
</comment>
<protein>
    <recommendedName>
        <fullName evidence="3">ferric-chelate reductase (NADPH)</fullName>
        <ecNumber evidence="3">1.16.1.9</ecNumber>
    </recommendedName>
</protein>
<comment type="caution">
    <text evidence="17">The sequence shown here is derived from an EMBL/GenBank/DDBJ whole genome shotgun (WGS) entry which is preliminary data.</text>
</comment>
<evidence type="ECO:0000256" key="15">
    <source>
        <dbReference type="SAM" id="Phobius"/>
    </source>
</evidence>
<evidence type="ECO:0000256" key="13">
    <source>
        <dbReference type="ARBA" id="ARBA00048483"/>
    </source>
</evidence>
<evidence type="ECO:0000256" key="5">
    <source>
        <dbReference type="ARBA" id="ARBA00022475"/>
    </source>
</evidence>
<proteinExistence type="inferred from homology"/>
<dbReference type="GO" id="GO:0006879">
    <property type="term" value="P:intracellular iron ion homeostasis"/>
    <property type="evidence" value="ECO:0007669"/>
    <property type="project" value="TreeGrafter"/>
</dbReference>
<dbReference type="OrthoDB" id="3944240at2759"/>
<dbReference type="Gene3D" id="3.40.50.80">
    <property type="entry name" value="Nucleotide-binding domain of ferredoxin-NADP reductase (FNR) module"/>
    <property type="match status" value="1"/>
</dbReference>
<dbReference type="GO" id="GO:0006826">
    <property type="term" value="P:iron ion transport"/>
    <property type="evidence" value="ECO:0007669"/>
    <property type="project" value="TreeGrafter"/>
</dbReference>
<dbReference type="EMBL" id="CAJPDT010000151">
    <property type="protein sequence ID" value="CAF9941551.1"/>
    <property type="molecule type" value="Genomic_DNA"/>
</dbReference>
<feature type="compositionally biased region" description="Low complexity" evidence="14">
    <location>
        <begin position="594"/>
        <end position="609"/>
    </location>
</feature>
<dbReference type="SFLD" id="SFLDS00052">
    <property type="entry name" value="Ferric_Reductase_Domain"/>
    <property type="match status" value="1"/>
</dbReference>
<keyword evidence="9" id="KW-0560">Oxidoreductase</keyword>
<evidence type="ECO:0000256" key="10">
    <source>
        <dbReference type="ARBA" id="ARBA00023065"/>
    </source>
</evidence>
<evidence type="ECO:0000313" key="17">
    <source>
        <dbReference type="EMBL" id="CAF9941551.1"/>
    </source>
</evidence>
<dbReference type="Pfam" id="PF08022">
    <property type="entry name" value="FAD_binding_8"/>
    <property type="match status" value="1"/>
</dbReference>
<dbReference type="AlphaFoldDB" id="A0A8H3PHQ9"/>